<keyword evidence="8 9" id="KW-0472">Membrane</keyword>
<evidence type="ECO:0000256" key="3">
    <source>
        <dbReference type="ARBA" id="ARBA00022475"/>
    </source>
</evidence>
<feature type="domain" description="ABC transmembrane type-1" evidence="10">
    <location>
        <begin position="83"/>
        <end position="272"/>
    </location>
</feature>
<feature type="transmembrane region" description="Helical" evidence="9">
    <location>
        <begin position="146"/>
        <end position="165"/>
    </location>
</feature>
<organism evidence="11 12">
    <name type="scientific">Roseiterribacter gracilis</name>
    <dbReference type="NCBI Taxonomy" id="2812848"/>
    <lineage>
        <taxon>Bacteria</taxon>
        <taxon>Pseudomonadati</taxon>
        <taxon>Pseudomonadota</taxon>
        <taxon>Alphaproteobacteria</taxon>
        <taxon>Rhodospirillales</taxon>
        <taxon>Roseiterribacteraceae</taxon>
        <taxon>Roseiterribacter</taxon>
    </lineage>
</organism>
<name>A0A8S8X8V8_9PROT</name>
<evidence type="ECO:0000256" key="8">
    <source>
        <dbReference type="ARBA" id="ARBA00023136"/>
    </source>
</evidence>
<comment type="subcellular location">
    <subcellularLocation>
        <location evidence="1 9">Cell membrane</location>
        <topology evidence="1 9">Multi-pass membrane protein</topology>
    </subcellularLocation>
</comment>
<protein>
    <recommendedName>
        <fullName evidence="10">ABC transmembrane type-1 domain-containing protein</fullName>
    </recommendedName>
</protein>
<keyword evidence="12" id="KW-1185">Reference proteome</keyword>
<dbReference type="RefSeq" id="WP_420241501.1">
    <property type="nucleotide sequence ID" value="NZ_BOPV01000001.1"/>
</dbReference>
<evidence type="ECO:0000256" key="7">
    <source>
        <dbReference type="ARBA" id="ARBA00022989"/>
    </source>
</evidence>
<dbReference type="AlphaFoldDB" id="A0A8S8X8V8"/>
<feature type="transmembrane region" description="Helical" evidence="9">
    <location>
        <begin position="20"/>
        <end position="42"/>
    </location>
</feature>
<evidence type="ECO:0000256" key="9">
    <source>
        <dbReference type="RuleBase" id="RU363032"/>
    </source>
</evidence>
<dbReference type="Gene3D" id="1.10.3720.10">
    <property type="entry name" value="MetI-like"/>
    <property type="match status" value="1"/>
</dbReference>
<dbReference type="GO" id="GO:0015833">
    <property type="term" value="P:peptide transport"/>
    <property type="evidence" value="ECO:0007669"/>
    <property type="project" value="UniProtKB-KW"/>
</dbReference>
<feature type="transmembrane region" description="Helical" evidence="9">
    <location>
        <begin position="252"/>
        <end position="271"/>
    </location>
</feature>
<gene>
    <name evidence="11" type="ORF">TMPK1_07090</name>
</gene>
<dbReference type="Proteomes" id="UP000681075">
    <property type="component" value="Unassembled WGS sequence"/>
</dbReference>
<evidence type="ECO:0000256" key="4">
    <source>
        <dbReference type="ARBA" id="ARBA00022692"/>
    </source>
</evidence>
<proteinExistence type="inferred from homology"/>
<dbReference type="GO" id="GO:0015031">
    <property type="term" value="P:protein transport"/>
    <property type="evidence" value="ECO:0007669"/>
    <property type="project" value="UniProtKB-KW"/>
</dbReference>
<dbReference type="PANTHER" id="PTHR43386:SF1">
    <property type="entry name" value="D,D-DIPEPTIDE TRANSPORT SYSTEM PERMEASE PROTEIN DDPC-RELATED"/>
    <property type="match status" value="1"/>
</dbReference>
<accession>A0A8S8X8V8</accession>
<dbReference type="CDD" id="cd06261">
    <property type="entry name" value="TM_PBP2"/>
    <property type="match status" value="1"/>
</dbReference>
<dbReference type="InterPro" id="IPR000515">
    <property type="entry name" value="MetI-like"/>
</dbReference>
<evidence type="ECO:0000256" key="1">
    <source>
        <dbReference type="ARBA" id="ARBA00004651"/>
    </source>
</evidence>
<keyword evidence="4 9" id="KW-0812">Transmembrane</keyword>
<dbReference type="PROSITE" id="PS50928">
    <property type="entry name" value="ABC_TM1"/>
    <property type="match status" value="1"/>
</dbReference>
<feature type="transmembrane region" description="Helical" evidence="9">
    <location>
        <begin position="85"/>
        <end position="111"/>
    </location>
</feature>
<dbReference type="EMBL" id="BOPV01000001">
    <property type="protein sequence ID" value="GIL38472.1"/>
    <property type="molecule type" value="Genomic_DNA"/>
</dbReference>
<keyword evidence="2 9" id="KW-0813">Transport</keyword>
<evidence type="ECO:0000256" key="2">
    <source>
        <dbReference type="ARBA" id="ARBA00022448"/>
    </source>
</evidence>
<keyword evidence="6" id="KW-0653">Protein transport</keyword>
<evidence type="ECO:0000256" key="5">
    <source>
        <dbReference type="ARBA" id="ARBA00022856"/>
    </source>
</evidence>
<keyword evidence="7 9" id="KW-1133">Transmembrane helix</keyword>
<keyword evidence="5" id="KW-0571">Peptide transport</keyword>
<evidence type="ECO:0000313" key="12">
    <source>
        <dbReference type="Proteomes" id="UP000681075"/>
    </source>
</evidence>
<evidence type="ECO:0000259" key="10">
    <source>
        <dbReference type="PROSITE" id="PS50928"/>
    </source>
</evidence>
<dbReference type="GO" id="GO:0055085">
    <property type="term" value="P:transmembrane transport"/>
    <property type="evidence" value="ECO:0007669"/>
    <property type="project" value="InterPro"/>
</dbReference>
<dbReference type="InterPro" id="IPR035906">
    <property type="entry name" value="MetI-like_sf"/>
</dbReference>
<feature type="transmembrane region" description="Helical" evidence="9">
    <location>
        <begin position="123"/>
        <end position="140"/>
    </location>
</feature>
<dbReference type="PANTHER" id="PTHR43386">
    <property type="entry name" value="OLIGOPEPTIDE TRANSPORT SYSTEM PERMEASE PROTEIN APPC"/>
    <property type="match status" value="1"/>
</dbReference>
<keyword evidence="3" id="KW-1003">Cell membrane</keyword>
<dbReference type="GO" id="GO:0005886">
    <property type="term" value="C:plasma membrane"/>
    <property type="evidence" value="ECO:0007669"/>
    <property type="project" value="UniProtKB-SubCell"/>
</dbReference>
<comment type="caution">
    <text evidence="11">The sequence shown here is derived from an EMBL/GenBank/DDBJ whole genome shotgun (WGS) entry which is preliminary data.</text>
</comment>
<dbReference type="InterPro" id="IPR050366">
    <property type="entry name" value="BP-dependent_transpt_permease"/>
</dbReference>
<dbReference type="SUPFAM" id="SSF161098">
    <property type="entry name" value="MetI-like"/>
    <property type="match status" value="1"/>
</dbReference>
<evidence type="ECO:0000256" key="6">
    <source>
        <dbReference type="ARBA" id="ARBA00022927"/>
    </source>
</evidence>
<reference evidence="11" key="1">
    <citation type="submission" date="2021-02" db="EMBL/GenBank/DDBJ databases">
        <title>Genome sequence of Rhodospirillales sp. strain TMPK1 isolated from soil.</title>
        <authorList>
            <person name="Nakai R."/>
            <person name="Kusada H."/>
            <person name="Tamaki H."/>
        </authorList>
    </citation>
    <scope>NUCLEOTIDE SEQUENCE</scope>
    <source>
        <strain evidence="11">TMPK1</strain>
    </source>
</reference>
<sequence>MIAAATRLRRAHARTNAGLWELRIGGALVAVLLGLLVLRGVLPIPDPLAANLVDRFQPFGTPGHVFGTDQNGRDLAARAVAGLRWSIGCAALATLFAATIGTVLGLLAAMVGGWTQRIVDHGVAAMMAFPAIVAAVVILAVAGSGFMPLVLTITLLGWAVFARVVQAEATALMARPYVLAAQLAGASRLAIALGHVLPGIAPTLLVMVAFFFGDALITESALTFLGLGAPFDAPTWGNMLQEGRLRMLQAPWLMLVPAGCIIVTVLAANLLGDGIAAWTRRDRHSFAA</sequence>
<evidence type="ECO:0000313" key="11">
    <source>
        <dbReference type="EMBL" id="GIL38472.1"/>
    </source>
</evidence>
<dbReference type="Pfam" id="PF00528">
    <property type="entry name" value="BPD_transp_1"/>
    <property type="match status" value="1"/>
</dbReference>
<comment type="similarity">
    <text evidence="9">Belongs to the binding-protein-dependent transport system permease family.</text>
</comment>